<keyword evidence="3 6" id="KW-0812">Transmembrane</keyword>
<organism evidence="8 9">
    <name type="scientific">Phytophthora lilii</name>
    <dbReference type="NCBI Taxonomy" id="2077276"/>
    <lineage>
        <taxon>Eukaryota</taxon>
        <taxon>Sar</taxon>
        <taxon>Stramenopiles</taxon>
        <taxon>Oomycota</taxon>
        <taxon>Peronosporomycetes</taxon>
        <taxon>Peronosporales</taxon>
        <taxon>Peronosporaceae</taxon>
        <taxon>Phytophthora</taxon>
    </lineage>
</organism>
<feature type="domain" description="ABC-2 type transporter transmembrane" evidence="7">
    <location>
        <begin position="128"/>
        <end position="267"/>
    </location>
</feature>
<feature type="transmembrane region" description="Helical" evidence="6">
    <location>
        <begin position="238"/>
        <end position="258"/>
    </location>
</feature>
<dbReference type="InterPro" id="IPR013525">
    <property type="entry name" value="ABC2_TM"/>
</dbReference>
<evidence type="ECO:0000256" key="1">
    <source>
        <dbReference type="ARBA" id="ARBA00004141"/>
    </source>
</evidence>
<evidence type="ECO:0000256" key="3">
    <source>
        <dbReference type="ARBA" id="ARBA00022692"/>
    </source>
</evidence>
<comment type="caution">
    <text evidence="8">The sequence shown here is derived from an EMBL/GenBank/DDBJ whole genome shotgun (WGS) entry which is preliminary data.</text>
</comment>
<keyword evidence="4 6" id="KW-1133">Transmembrane helix</keyword>
<name>A0A9W6XRM1_9STRA</name>
<evidence type="ECO:0000259" key="7">
    <source>
        <dbReference type="Pfam" id="PF01061"/>
    </source>
</evidence>
<evidence type="ECO:0000256" key="4">
    <source>
        <dbReference type="ARBA" id="ARBA00022989"/>
    </source>
</evidence>
<accession>A0A9W6XRM1</accession>
<dbReference type="PANTHER" id="PTHR19241">
    <property type="entry name" value="ATP-BINDING CASSETTE TRANSPORTER"/>
    <property type="match status" value="1"/>
</dbReference>
<keyword evidence="2" id="KW-0813">Transport</keyword>
<dbReference type="AlphaFoldDB" id="A0A9W6XRM1"/>
<dbReference type="OrthoDB" id="66620at2759"/>
<keyword evidence="5 6" id="KW-0472">Membrane</keyword>
<sequence length="272" mass="30887">MYHGPREQAVPYFESLGFVCPPDRDVADYLLDLGTDQQYQYEVSKPDSQASFSVRAPRLASEFADMFRQSCIHENIVQALDVPWSTDRLRDAEEHLMKMSEFRQSLWAGAMTLTRRHLVIAIRNTAFIRVRVLYQTTMFLALGQVPQMPVFVASRDIYYKHRRANFYRSLSFGIASLAALFPTAAAESVVLGTLVYWMCGFITEAGYYLLFLLCMILTSLALCAWFFTLTAMSPNFNIAKPMSTFSITFYVVFAGFVVPRSQLPIFLSGSIG</sequence>
<dbReference type="Proteomes" id="UP001165083">
    <property type="component" value="Unassembled WGS sequence"/>
</dbReference>
<dbReference type="EMBL" id="BSXW01002892">
    <property type="protein sequence ID" value="GMF44206.1"/>
    <property type="molecule type" value="Genomic_DNA"/>
</dbReference>
<dbReference type="GO" id="GO:0016020">
    <property type="term" value="C:membrane"/>
    <property type="evidence" value="ECO:0007669"/>
    <property type="project" value="UniProtKB-SubCell"/>
</dbReference>
<reference evidence="8" key="1">
    <citation type="submission" date="2023-04" db="EMBL/GenBank/DDBJ databases">
        <title>Phytophthora lilii NBRC 32176.</title>
        <authorList>
            <person name="Ichikawa N."/>
            <person name="Sato H."/>
            <person name="Tonouchi N."/>
        </authorList>
    </citation>
    <scope>NUCLEOTIDE SEQUENCE</scope>
    <source>
        <strain evidence="8">NBRC 32176</strain>
    </source>
</reference>
<evidence type="ECO:0000256" key="5">
    <source>
        <dbReference type="ARBA" id="ARBA00023136"/>
    </source>
</evidence>
<evidence type="ECO:0000313" key="8">
    <source>
        <dbReference type="EMBL" id="GMF44206.1"/>
    </source>
</evidence>
<keyword evidence="9" id="KW-1185">Reference proteome</keyword>
<protein>
    <submittedName>
        <fullName evidence="8">Unnamed protein product</fullName>
    </submittedName>
</protein>
<evidence type="ECO:0000256" key="6">
    <source>
        <dbReference type="SAM" id="Phobius"/>
    </source>
</evidence>
<evidence type="ECO:0000313" key="9">
    <source>
        <dbReference type="Proteomes" id="UP001165083"/>
    </source>
</evidence>
<feature type="transmembrane region" description="Helical" evidence="6">
    <location>
        <begin position="209"/>
        <end position="232"/>
    </location>
</feature>
<evidence type="ECO:0000256" key="2">
    <source>
        <dbReference type="ARBA" id="ARBA00022448"/>
    </source>
</evidence>
<dbReference type="Pfam" id="PF01061">
    <property type="entry name" value="ABC2_membrane"/>
    <property type="match status" value="1"/>
</dbReference>
<gene>
    <name evidence="8" type="ORF">Plil01_001693600</name>
</gene>
<proteinExistence type="predicted"/>
<comment type="subcellular location">
    <subcellularLocation>
        <location evidence="1">Membrane</location>
        <topology evidence="1">Multi-pass membrane protein</topology>
    </subcellularLocation>
</comment>
<feature type="transmembrane region" description="Helical" evidence="6">
    <location>
        <begin position="172"/>
        <end position="197"/>
    </location>
</feature>
<dbReference type="GO" id="GO:0140359">
    <property type="term" value="F:ABC-type transporter activity"/>
    <property type="evidence" value="ECO:0007669"/>
    <property type="project" value="InterPro"/>
</dbReference>